<dbReference type="Proteomes" id="UP000018320">
    <property type="component" value="Unassembled WGS sequence"/>
</dbReference>
<name>V6TJM8_GIAIN</name>
<evidence type="ECO:0000256" key="8">
    <source>
        <dbReference type="ARBA" id="ARBA00023136"/>
    </source>
</evidence>
<dbReference type="EMBL" id="AHGT01000012">
    <property type="protein sequence ID" value="ESU38527.1"/>
    <property type="molecule type" value="Genomic_DNA"/>
</dbReference>
<evidence type="ECO:0000256" key="3">
    <source>
        <dbReference type="ARBA" id="ARBA00022448"/>
    </source>
</evidence>
<comment type="subcellular location">
    <subcellularLocation>
        <location evidence="1">Endomembrane system</location>
        <topology evidence="1">Multi-pass membrane protein</topology>
    </subcellularLocation>
</comment>
<keyword evidence="3" id="KW-0813">Transport</keyword>
<dbReference type="VEuPathDB" id="GiardiaDB:GL50803_0030851"/>
<dbReference type="VEuPathDB" id="GiardiaDB:GL50581_1061"/>
<evidence type="ECO:0000256" key="6">
    <source>
        <dbReference type="ARBA" id="ARBA00022989"/>
    </source>
</evidence>
<keyword evidence="8 9" id="KW-0472">Membrane</keyword>
<dbReference type="GO" id="GO:0012505">
    <property type="term" value="C:endomembrane system"/>
    <property type="evidence" value="ECO:0007669"/>
    <property type="project" value="UniProtKB-SubCell"/>
</dbReference>
<protein>
    <submittedName>
        <fullName evidence="10">ATP synthase subunit H</fullName>
    </submittedName>
</protein>
<gene>
    <name evidence="10" type="ORF">DHA2_30851</name>
</gene>
<comment type="similarity">
    <text evidence="2">Belongs to the V-ATPase e1/e2 subunit family.</text>
</comment>
<dbReference type="GO" id="GO:0046961">
    <property type="term" value="F:proton-transporting ATPase activity, rotational mechanism"/>
    <property type="evidence" value="ECO:0007669"/>
    <property type="project" value="InterPro"/>
</dbReference>
<dbReference type="GO" id="GO:0033179">
    <property type="term" value="C:proton-transporting V-type ATPase, V0 domain"/>
    <property type="evidence" value="ECO:0007669"/>
    <property type="project" value="InterPro"/>
</dbReference>
<organism evidence="10 11">
    <name type="scientific">Giardia intestinalis</name>
    <name type="common">Giardia lamblia</name>
    <dbReference type="NCBI Taxonomy" id="5741"/>
    <lineage>
        <taxon>Eukaryota</taxon>
        <taxon>Metamonada</taxon>
        <taxon>Diplomonadida</taxon>
        <taxon>Hexamitidae</taxon>
        <taxon>Giardiinae</taxon>
        <taxon>Giardia</taxon>
    </lineage>
</organism>
<dbReference type="InterPro" id="IPR008389">
    <property type="entry name" value="ATPase_V0-cplx_e1/e2_su"/>
</dbReference>
<keyword evidence="5" id="KW-0375">Hydrogen ion transport</keyword>
<dbReference type="Pfam" id="PF05493">
    <property type="entry name" value="ATP_synt_H"/>
    <property type="match status" value="1"/>
</dbReference>
<comment type="caution">
    <text evidence="10">The sequence shown here is derived from an EMBL/GenBank/DDBJ whole genome shotgun (WGS) entry which is preliminary data.</text>
</comment>
<evidence type="ECO:0000256" key="2">
    <source>
        <dbReference type="ARBA" id="ARBA00008328"/>
    </source>
</evidence>
<evidence type="ECO:0000256" key="7">
    <source>
        <dbReference type="ARBA" id="ARBA00023065"/>
    </source>
</evidence>
<dbReference type="PANTHER" id="PTHR12263">
    <property type="entry name" value="VACUOLAR ATP SYNTHASE SUBUNIT H"/>
    <property type="match status" value="1"/>
</dbReference>
<keyword evidence="7" id="KW-0406">Ion transport</keyword>
<evidence type="ECO:0000313" key="11">
    <source>
        <dbReference type="Proteomes" id="UP000018320"/>
    </source>
</evidence>
<sequence>MTNFQKIKKEQVCMASDNRVPHSVKIQWTELGVTTGIFFALGAIAVLLSFSAKKGHRSTVIVTACGTTLCFWLMWFCTYAIQINPLIKPQITVNPP</sequence>
<dbReference type="VEuPathDB" id="GiardiaDB:DHA2_30851"/>
<feature type="transmembrane region" description="Helical" evidence="9">
    <location>
        <begin position="26"/>
        <end position="48"/>
    </location>
</feature>
<keyword evidence="4 9" id="KW-0812">Transmembrane</keyword>
<dbReference type="AlphaFoldDB" id="V6TJM8"/>
<evidence type="ECO:0000256" key="9">
    <source>
        <dbReference type="SAM" id="Phobius"/>
    </source>
</evidence>
<accession>V6TJM8</accession>
<evidence type="ECO:0000256" key="4">
    <source>
        <dbReference type="ARBA" id="ARBA00022692"/>
    </source>
</evidence>
<dbReference type="PANTHER" id="PTHR12263:SF0">
    <property type="entry name" value="V-TYPE PROTON ATPASE SUBUNIT"/>
    <property type="match status" value="1"/>
</dbReference>
<evidence type="ECO:0000256" key="5">
    <source>
        <dbReference type="ARBA" id="ARBA00022781"/>
    </source>
</evidence>
<dbReference type="VEuPathDB" id="GiardiaDB:QR46_1032"/>
<keyword evidence="6 9" id="KW-1133">Transmembrane helix</keyword>
<feature type="transmembrane region" description="Helical" evidence="9">
    <location>
        <begin position="60"/>
        <end position="81"/>
    </location>
</feature>
<reference evidence="11" key="1">
    <citation type="submission" date="2012-02" db="EMBL/GenBank/DDBJ databases">
        <title>Genome sequencing of Giardia lamblia Genotypes A2 and B isolates (DH and GS) and comparative analysis with the genomes of Genotypes A1 and E (WB and Pig).</title>
        <authorList>
            <person name="Adam R."/>
            <person name="Dahlstrom E."/>
            <person name="Martens C."/>
            <person name="Bruno D."/>
            <person name="Barbian K."/>
            <person name="Porcella S.F."/>
            <person name="Nash T."/>
        </authorList>
    </citation>
    <scope>NUCLEOTIDE SEQUENCE</scope>
    <source>
        <strain evidence="11">DH</strain>
    </source>
</reference>
<proteinExistence type="inferred from homology"/>
<evidence type="ECO:0000256" key="1">
    <source>
        <dbReference type="ARBA" id="ARBA00004127"/>
    </source>
</evidence>
<reference evidence="10 11" key="2">
    <citation type="journal article" date="2013" name="Genome Biol. Evol.">
        <title>Genome sequencing of Giardia lamblia genotypes A2 and B isolates (DH and GS) and comparative analysis with the genomes of genotypes A1 and E (WB and Pig).</title>
        <authorList>
            <person name="Adam R.D."/>
            <person name="Dahlstrom E.W."/>
            <person name="Martens C.A."/>
            <person name="Bruno D.P."/>
            <person name="Barbian K.D."/>
            <person name="Ricklefs S.M."/>
            <person name="Hernandez M.M."/>
            <person name="Narla N.P."/>
            <person name="Patel R.B."/>
            <person name="Porcella S.F."/>
            <person name="Nash T.E."/>
        </authorList>
    </citation>
    <scope>NUCLEOTIDE SEQUENCE [LARGE SCALE GENOMIC DNA]</scope>
    <source>
        <strain evidence="10 11">DH</strain>
    </source>
</reference>
<evidence type="ECO:0000313" key="10">
    <source>
        <dbReference type="EMBL" id="ESU38527.1"/>
    </source>
</evidence>